<keyword evidence="4 11" id="KW-0227">DNA damage</keyword>
<keyword evidence="6 11" id="KW-0378">Hydrolase</keyword>
<evidence type="ECO:0000256" key="11">
    <source>
        <dbReference type="HAMAP-Rule" id="MF_03100"/>
    </source>
</evidence>
<evidence type="ECO:0000256" key="7">
    <source>
        <dbReference type="ARBA" id="ARBA00022833"/>
    </source>
</evidence>
<dbReference type="InterPro" id="IPR050381">
    <property type="entry name" value="SLX1_endonuclease"/>
</dbReference>
<dbReference type="InterPro" id="IPR035901">
    <property type="entry name" value="GIY-YIG_endonuc_sf"/>
</dbReference>
<evidence type="ECO:0000313" key="13">
    <source>
        <dbReference type="EMBL" id="KAK3873008.1"/>
    </source>
</evidence>
<evidence type="ECO:0000256" key="9">
    <source>
        <dbReference type="ARBA" id="ARBA00023204"/>
    </source>
</evidence>
<comment type="similarity">
    <text evidence="11">Belongs to the SLX1 family.</text>
</comment>
<dbReference type="SUPFAM" id="SSF57850">
    <property type="entry name" value="RING/U-box"/>
    <property type="match status" value="1"/>
</dbReference>
<keyword evidence="10 11" id="KW-0539">Nucleus</keyword>
<comment type="function">
    <text evidence="11">Catalytic subunit of a heterodimeric structure-specific endonuclease that resolves DNA secondary structures generated during DNA repair and recombination. Has endonuclease activity towards branched DNA substrates, introducing single-strand cuts in duplex DNA close to junctions with ss-DNA.</text>
</comment>
<keyword evidence="9 11" id="KW-0234">DNA repair</keyword>
<dbReference type="Proteomes" id="UP001286313">
    <property type="component" value="Unassembled WGS sequence"/>
</dbReference>
<evidence type="ECO:0000256" key="4">
    <source>
        <dbReference type="ARBA" id="ARBA00022763"/>
    </source>
</evidence>
<protein>
    <recommendedName>
        <fullName evidence="11">Structure-specific endonuclease subunit SLX1 homolog</fullName>
        <ecNumber evidence="11">3.1.-.-</ecNumber>
    </recommendedName>
</protein>
<dbReference type="InterPro" id="IPR013083">
    <property type="entry name" value="Znf_RING/FYVE/PHD"/>
</dbReference>
<dbReference type="GO" id="GO:0008821">
    <property type="term" value="F:crossover junction DNA endonuclease activity"/>
    <property type="evidence" value="ECO:0007669"/>
    <property type="project" value="TreeGrafter"/>
</dbReference>
<dbReference type="PROSITE" id="PS50164">
    <property type="entry name" value="GIY_YIG"/>
    <property type="match status" value="1"/>
</dbReference>
<keyword evidence="7" id="KW-0862">Zinc</keyword>
<dbReference type="InterPro" id="IPR027520">
    <property type="entry name" value="Slx1"/>
</dbReference>
<keyword evidence="5" id="KW-0863">Zinc-finger</keyword>
<dbReference type="PANTHER" id="PTHR20208:SF10">
    <property type="entry name" value="STRUCTURE-SPECIFIC ENDONUCLEASE SUBUNIT SLX1"/>
    <property type="match status" value="1"/>
</dbReference>
<evidence type="ECO:0000256" key="5">
    <source>
        <dbReference type="ARBA" id="ARBA00022771"/>
    </source>
</evidence>
<accession>A0AAE1KHR9</accession>
<evidence type="ECO:0000259" key="12">
    <source>
        <dbReference type="PROSITE" id="PS50164"/>
    </source>
</evidence>
<dbReference type="HAMAP" id="MF_03100">
    <property type="entry name" value="Endonuc_su_Slx1"/>
    <property type="match status" value="1"/>
</dbReference>
<evidence type="ECO:0000256" key="6">
    <source>
        <dbReference type="ARBA" id="ARBA00022801"/>
    </source>
</evidence>
<keyword evidence="1 11" id="KW-0540">Nuclease</keyword>
<keyword evidence="2" id="KW-0479">Metal-binding</keyword>
<dbReference type="GO" id="GO:0033557">
    <property type="term" value="C:Slx1-Slx4 complex"/>
    <property type="evidence" value="ECO:0007669"/>
    <property type="project" value="UniProtKB-UniRule"/>
</dbReference>
<proteinExistence type="inferred from homology"/>
<dbReference type="Pfam" id="PF01541">
    <property type="entry name" value="GIY-YIG"/>
    <property type="match status" value="1"/>
</dbReference>
<dbReference type="AlphaFoldDB" id="A0AAE1KHR9"/>
<comment type="caution">
    <text evidence="11">Lacks conserved residue(s) required for the propagation of feature annotation.</text>
</comment>
<evidence type="ECO:0000256" key="3">
    <source>
        <dbReference type="ARBA" id="ARBA00022759"/>
    </source>
</evidence>
<sequence length="273" mass="31199">MGDGGDVDLVEDFYGVYLLYSTNPNPRYRGRTYIGYTVDPNRRIKQHNRGTKAGGAYKTSNKGPWVMVLIVHGFPNDISALRFEWAWQHPEKSRRLREVGKKKSSELRYNFSLRVLSHMLRTRPWSRLPLTIRWLQQEYMREFPPGLEPPVHMPVAYGPVKPTRVKTDVSQEADDVEVEEICVICQDSIKKTDIMRCLSPSCVLVAHVICLAKRLLDSESGSGVMLLPLEGECPSCSITLLWGDLVRQKRGCYQHQHQSEGDNHWADTLSQAT</sequence>
<name>A0AAE1KHR9_PETCI</name>
<dbReference type="Gene3D" id="3.30.40.10">
    <property type="entry name" value="Zinc/RING finger domain, C3HC4 (zinc finger)"/>
    <property type="match status" value="1"/>
</dbReference>
<comment type="caution">
    <text evidence="13">The sequence shown here is derived from an EMBL/GenBank/DDBJ whole genome shotgun (WGS) entry which is preliminary data.</text>
</comment>
<evidence type="ECO:0000256" key="10">
    <source>
        <dbReference type="ARBA" id="ARBA00023242"/>
    </source>
</evidence>
<comment type="subunit">
    <text evidence="11">Forms a heterodimer with a member of the SLX4 family.</text>
</comment>
<keyword evidence="8 11" id="KW-0233">DNA recombination</keyword>
<dbReference type="PANTHER" id="PTHR20208">
    <property type="entry name" value="STRUCTURE-SPECIFIC ENDONUCLEASE SUBUNIT SLX1"/>
    <property type="match status" value="1"/>
</dbReference>
<dbReference type="GO" id="GO:0000724">
    <property type="term" value="P:double-strand break repair via homologous recombination"/>
    <property type="evidence" value="ECO:0007669"/>
    <property type="project" value="TreeGrafter"/>
</dbReference>
<dbReference type="EC" id="3.1.-.-" evidence="11"/>
<evidence type="ECO:0000256" key="2">
    <source>
        <dbReference type="ARBA" id="ARBA00022723"/>
    </source>
</evidence>
<organism evidence="13 14">
    <name type="scientific">Petrolisthes cinctipes</name>
    <name type="common">Flat porcelain crab</name>
    <dbReference type="NCBI Taxonomy" id="88211"/>
    <lineage>
        <taxon>Eukaryota</taxon>
        <taxon>Metazoa</taxon>
        <taxon>Ecdysozoa</taxon>
        <taxon>Arthropoda</taxon>
        <taxon>Crustacea</taxon>
        <taxon>Multicrustacea</taxon>
        <taxon>Malacostraca</taxon>
        <taxon>Eumalacostraca</taxon>
        <taxon>Eucarida</taxon>
        <taxon>Decapoda</taxon>
        <taxon>Pleocyemata</taxon>
        <taxon>Anomura</taxon>
        <taxon>Galatheoidea</taxon>
        <taxon>Porcellanidae</taxon>
        <taxon>Petrolisthes</taxon>
    </lineage>
</organism>
<evidence type="ECO:0000256" key="8">
    <source>
        <dbReference type="ARBA" id="ARBA00023172"/>
    </source>
</evidence>
<dbReference type="Pfam" id="PF21202">
    <property type="entry name" value="SLX1_C"/>
    <property type="match status" value="1"/>
</dbReference>
<keyword evidence="3 11" id="KW-0255">Endonuclease</keyword>
<keyword evidence="14" id="KW-1185">Reference proteome</keyword>
<reference evidence="13" key="1">
    <citation type="submission" date="2023-10" db="EMBL/GenBank/DDBJ databases">
        <title>Genome assemblies of two species of porcelain crab, Petrolisthes cinctipes and Petrolisthes manimaculis (Anomura: Porcellanidae).</title>
        <authorList>
            <person name="Angst P."/>
        </authorList>
    </citation>
    <scope>NUCLEOTIDE SEQUENCE</scope>
    <source>
        <strain evidence="13">PB745_01</strain>
        <tissue evidence="13">Gill</tissue>
    </source>
</reference>
<dbReference type="SUPFAM" id="SSF82771">
    <property type="entry name" value="GIY-YIG endonuclease"/>
    <property type="match status" value="1"/>
</dbReference>
<evidence type="ECO:0000313" key="14">
    <source>
        <dbReference type="Proteomes" id="UP001286313"/>
    </source>
</evidence>
<dbReference type="InterPro" id="IPR048749">
    <property type="entry name" value="SLX1_C"/>
</dbReference>
<dbReference type="Gene3D" id="3.40.1440.10">
    <property type="entry name" value="GIY-YIG endonuclease"/>
    <property type="match status" value="1"/>
</dbReference>
<comment type="cofactor">
    <cofactor evidence="11">
        <name>a divalent metal cation</name>
        <dbReference type="ChEBI" id="CHEBI:60240"/>
    </cofactor>
</comment>
<feature type="domain" description="GIY-YIG" evidence="12">
    <location>
        <begin position="12"/>
        <end position="99"/>
    </location>
</feature>
<dbReference type="FunFam" id="3.40.1440.10:FF:000008">
    <property type="entry name" value="Structure-specific endonuclease subunit SLX1 homolog"/>
    <property type="match status" value="1"/>
</dbReference>
<evidence type="ECO:0000256" key="1">
    <source>
        <dbReference type="ARBA" id="ARBA00022722"/>
    </source>
</evidence>
<dbReference type="GO" id="GO:0008270">
    <property type="term" value="F:zinc ion binding"/>
    <property type="evidence" value="ECO:0007669"/>
    <property type="project" value="UniProtKB-KW"/>
</dbReference>
<dbReference type="EMBL" id="JAWQEG010002274">
    <property type="protein sequence ID" value="KAK3873008.1"/>
    <property type="molecule type" value="Genomic_DNA"/>
</dbReference>
<gene>
    <name evidence="13" type="ORF">Pcinc_021934</name>
</gene>
<dbReference type="InterPro" id="IPR000305">
    <property type="entry name" value="GIY-YIG_endonuc"/>
</dbReference>
<comment type="subcellular location">
    <subcellularLocation>
        <location evidence="11">Nucleus</location>
    </subcellularLocation>
</comment>
<dbReference type="GO" id="GO:0017108">
    <property type="term" value="F:5'-flap endonuclease activity"/>
    <property type="evidence" value="ECO:0007669"/>
    <property type="project" value="InterPro"/>
</dbReference>
<dbReference type="CDD" id="cd10455">
    <property type="entry name" value="GIY-YIG_SLX1"/>
    <property type="match status" value="1"/>
</dbReference>